<protein>
    <submittedName>
        <fullName evidence="2">Uncharacterized protein</fullName>
    </submittedName>
</protein>
<feature type="compositionally biased region" description="Low complexity" evidence="1">
    <location>
        <begin position="18"/>
        <end position="28"/>
    </location>
</feature>
<dbReference type="Proteomes" id="UP000242610">
    <property type="component" value="Unassembled WGS sequence"/>
</dbReference>
<accession>A0A1C4H6H2</accession>
<proteinExistence type="predicted"/>
<reference evidence="3" key="1">
    <citation type="submission" date="2016-08" db="EMBL/GenBank/DDBJ databases">
        <authorList>
            <person name="Varghese N."/>
            <person name="Submissions Spin"/>
        </authorList>
    </citation>
    <scope>NUCLEOTIDE SEQUENCE [LARGE SCALE GENOMIC DNA]</scope>
    <source>
        <strain evidence="3">R-52791</strain>
    </source>
</reference>
<feature type="region of interest" description="Disordered" evidence="1">
    <location>
        <begin position="45"/>
        <end position="69"/>
    </location>
</feature>
<dbReference type="AlphaFoldDB" id="A0A1C4H6H2"/>
<gene>
    <name evidence="2" type="ORF">GA0061077_1250</name>
</gene>
<dbReference type="RefSeq" id="WP_091848070.1">
    <property type="nucleotide sequence ID" value="NZ_FMBL01000003.1"/>
</dbReference>
<sequence length="69" mass="7728">MPHPRTTALTLNMHADTTTETTDTTGNTLPYDGTTEHRWKITLSAAADSPRNHRRKARHTASQAQTTKR</sequence>
<feature type="region of interest" description="Disordered" evidence="1">
    <location>
        <begin position="1"/>
        <end position="33"/>
    </location>
</feature>
<organism evidence="2 3">
    <name type="scientific">Bifidobacterium commune</name>
    <dbReference type="NCBI Taxonomy" id="1505727"/>
    <lineage>
        <taxon>Bacteria</taxon>
        <taxon>Bacillati</taxon>
        <taxon>Actinomycetota</taxon>
        <taxon>Actinomycetes</taxon>
        <taxon>Bifidobacteriales</taxon>
        <taxon>Bifidobacteriaceae</taxon>
        <taxon>Bifidobacterium</taxon>
    </lineage>
</organism>
<evidence type="ECO:0000313" key="2">
    <source>
        <dbReference type="EMBL" id="SCC80549.1"/>
    </source>
</evidence>
<keyword evidence="3" id="KW-1185">Reference proteome</keyword>
<dbReference type="EMBL" id="FMBL01000003">
    <property type="protein sequence ID" value="SCC80549.1"/>
    <property type="molecule type" value="Genomic_DNA"/>
</dbReference>
<evidence type="ECO:0000256" key="1">
    <source>
        <dbReference type="SAM" id="MobiDB-lite"/>
    </source>
</evidence>
<evidence type="ECO:0000313" key="3">
    <source>
        <dbReference type="Proteomes" id="UP000242610"/>
    </source>
</evidence>
<feature type="compositionally biased region" description="Polar residues" evidence="1">
    <location>
        <begin position="60"/>
        <end position="69"/>
    </location>
</feature>
<name>A0A1C4H6H2_9BIFI</name>